<feature type="region of interest" description="Disordered" evidence="1">
    <location>
        <begin position="120"/>
        <end position="173"/>
    </location>
</feature>
<dbReference type="PANTHER" id="PTHR15503">
    <property type="entry name" value="LDOC1 RELATED"/>
    <property type="match status" value="1"/>
</dbReference>
<evidence type="ECO:0000313" key="4">
    <source>
        <dbReference type="Proteomes" id="UP000250235"/>
    </source>
</evidence>
<dbReference type="InterPro" id="IPR005162">
    <property type="entry name" value="Retrotrans_gag_dom"/>
</dbReference>
<feature type="compositionally biased region" description="Low complexity" evidence="1">
    <location>
        <begin position="121"/>
        <end position="140"/>
    </location>
</feature>
<sequence length="243" mass="26712">MWNSFCTAFHQEYVPESFVNAMEREFDNLVQGTLSVGEYSRRFSSLLAYVPHVSGRDRAKRNKFLEGLNEDLYSLVLASSSTSYADAVDRAIDIEEGLQNCRSCVRAQVVQGNRLIVPRVQPSHSSQSSQPPQQQTAQQSGRHRFRPRGHRFKKKSGSSSSGSGSSSSSSPRVDFCGQCRGNHPTTQCVGVQGACNDCGQYGNFARVCPLAGSQHIAAPPQGRSGGSSRRRYFLTPQQRIGET</sequence>
<protein>
    <recommendedName>
        <fullName evidence="2">Retrotransposon gag domain-containing protein</fullName>
    </recommendedName>
</protein>
<organism evidence="3 4">
    <name type="scientific">Dorcoceras hygrometricum</name>
    <dbReference type="NCBI Taxonomy" id="472368"/>
    <lineage>
        <taxon>Eukaryota</taxon>
        <taxon>Viridiplantae</taxon>
        <taxon>Streptophyta</taxon>
        <taxon>Embryophyta</taxon>
        <taxon>Tracheophyta</taxon>
        <taxon>Spermatophyta</taxon>
        <taxon>Magnoliopsida</taxon>
        <taxon>eudicotyledons</taxon>
        <taxon>Gunneridae</taxon>
        <taxon>Pentapetalae</taxon>
        <taxon>asterids</taxon>
        <taxon>lamiids</taxon>
        <taxon>Lamiales</taxon>
        <taxon>Gesneriaceae</taxon>
        <taxon>Didymocarpoideae</taxon>
        <taxon>Trichosporeae</taxon>
        <taxon>Loxocarpinae</taxon>
        <taxon>Dorcoceras</taxon>
    </lineage>
</organism>
<feature type="compositionally biased region" description="Basic residues" evidence="1">
    <location>
        <begin position="141"/>
        <end position="156"/>
    </location>
</feature>
<dbReference type="PANTHER" id="PTHR15503:SF45">
    <property type="entry name" value="RNA-DIRECTED DNA POLYMERASE HOMOLOG"/>
    <property type="match status" value="1"/>
</dbReference>
<evidence type="ECO:0000259" key="2">
    <source>
        <dbReference type="Pfam" id="PF03732"/>
    </source>
</evidence>
<proteinExistence type="predicted"/>
<accession>A0A2Z7CIS2</accession>
<gene>
    <name evidence="3" type="ORF">F511_32586</name>
</gene>
<evidence type="ECO:0000313" key="3">
    <source>
        <dbReference type="EMBL" id="KZV47012.1"/>
    </source>
</evidence>
<dbReference type="Proteomes" id="UP000250235">
    <property type="component" value="Unassembled WGS sequence"/>
</dbReference>
<dbReference type="Pfam" id="PF03732">
    <property type="entry name" value="Retrotrans_gag"/>
    <property type="match status" value="1"/>
</dbReference>
<dbReference type="AlphaFoldDB" id="A0A2Z7CIS2"/>
<dbReference type="InterPro" id="IPR032567">
    <property type="entry name" value="RTL1-rel"/>
</dbReference>
<dbReference type="EMBL" id="KQ995333">
    <property type="protein sequence ID" value="KZV47012.1"/>
    <property type="molecule type" value="Genomic_DNA"/>
</dbReference>
<reference evidence="3 4" key="1">
    <citation type="journal article" date="2015" name="Proc. Natl. Acad. Sci. U.S.A.">
        <title>The resurrection genome of Boea hygrometrica: A blueprint for survival of dehydration.</title>
        <authorList>
            <person name="Xiao L."/>
            <person name="Yang G."/>
            <person name="Zhang L."/>
            <person name="Yang X."/>
            <person name="Zhao S."/>
            <person name="Ji Z."/>
            <person name="Zhou Q."/>
            <person name="Hu M."/>
            <person name="Wang Y."/>
            <person name="Chen M."/>
            <person name="Xu Y."/>
            <person name="Jin H."/>
            <person name="Xiao X."/>
            <person name="Hu G."/>
            <person name="Bao F."/>
            <person name="Hu Y."/>
            <person name="Wan P."/>
            <person name="Li L."/>
            <person name="Deng X."/>
            <person name="Kuang T."/>
            <person name="Xiang C."/>
            <person name="Zhu J.K."/>
            <person name="Oliver M.J."/>
            <person name="He Y."/>
        </authorList>
    </citation>
    <scope>NUCLEOTIDE SEQUENCE [LARGE SCALE GENOMIC DNA]</scope>
    <source>
        <strain evidence="4">cv. XS01</strain>
    </source>
</reference>
<feature type="compositionally biased region" description="Low complexity" evidence="1">
    <location>
        <begin position="157"/>
        <end position="170"/>
    </location>
</feature>
<dbReference type="OrthoDB" id="1751125at2759"/>
<evidence type="ECO:0000256" key="1">
    <source>
        <dbReference type="SAM" id="MobiDB-lite"/>
    </source>
</evidence>
<keyword evidence="4" id="KW-1185">Reference proteome</keyword>
<feature type="domain" description="Retrotransposon gag" evidence="2">
    <location>
        <begin position="2"/>
        <end position="70"/>
    </location>
</feature>
<feature type="region of interest" description="Disordered" evidence="1">
    <location>
        <begin position="217"/>
        <end position="243"/>
    </location>
</feature>
<name>A0A2Z7CIS2_9LAMI</name>